<proteinExistence type="predicted"/>
<dbReference type="InterPro" id="IPR052579">
    <property type="entry name" value="Zinc_finger_SWIM"/>
</dbReference>
<name>A0AAV8ZNZ6_9CUCU</name>
<accession>A0AAV8ZNZ6</accession>
<dbReference type="PANTHER" id="PTHR31569:SF4">
    <property type="entry name" value="SWIM-TYPE DOMAIN-CONTAINING PROTEIN"/>
    <property type="match status" value="1"/>
</dbReference>
<dbReference type="PANTHER" id="PTHR31569">
    <property type="entry name" value="SWIM-TYPE DOMAIN-CONTAINING PROTEIN"/>
    <property type="match status" value="1"/>
</dbReference>
<dbReference type="InterPro" id="IPR048324">
    <property type="entry name" value="ZSWIM1-3_RNaseH-like"/>
</dbReference>
<dbReference type="AlphaFoldDB" id="A0AAV8ZNZ6"/>
<organism evidence="2 3">
    <name type="scientific">Rhamnusium bicolor</name>
    <dbReference type="NCBI Taxonomy" id="1586634"/>
    <lineage>
        <taxon>Eukaryota</taxon>
        <taxon>Metazoa</taxon>
        <taxon>Ecdysozoa</taxon>
        <taxon>Arthropoda</taxon>
        <taxon>Hexapoda</taxon>
        <taxon>Insecta</taxon>
        <taxon>Pterygota</taxon>
        <taxon>Neoptera</taxon>
        <taxon>Endopterygota</taxon>
        <taxon>Coleoptera</taxon>
        <taxon>Polyphaga</taxon>
        <taxon>Cucujiformia</taxon>
        <taxon>Chrysomeloidea</taxon>
        <taxon>Cerambycidae</taxon>
        <taxon>Lepturinae</taxon>
        <taxon>Rhagiini</taxon>
        <taxon>Rhamnusium</taxon>
    </lineage>
</organism>
<evidence type="ECO:0000313" key="3">
    <source>
        <dbReference type="Proteomes" id="UP001162156"/>
    </source>
</evidence>
<evidence type="ECO:0000313" key="2">
    <source>
        <dbReference type="EMBL" id="KAJ8965720.1"/>
    </source>
</evidence>
<gene>
    <name evidence="2" type="ORF">NQ314_003943</name>
</gene>
<comment type="caution">
    <text evidence="2">The sequence shown here is derived from an EMBL/GenBank/DDBJ whole genome shotgun (WGS) entry which is preliminary data.</text>
</comment>
<dbReference type="Proteomes" id="UP001162156">
    <property type="component" value="Unassembled WGS sequence"/>
</dbReference>
<feature type="domain" description="ZSWIM1/3 RNaseH-like" evidence="1">
    <location>
        <begin position="39"/>
        <end position="106"/>
    </location>
</feature>
<dbReference type="EMBL" id="JANEYF010001175">
    <property type="protein sequence ID" value="KAJ8965720.1"/>
    <property type="molecule type" value="Genomic_DNA"/>
</dbReference>
<sequence>MVKNYIKSTTGKIVTLKDLSNLKAIETAENTNDLVNAIEFLKRDSKCIVEVLTDEENNLEGIFFQDKYMQRSFSNYPEVLLCDATYKHNNLRMPLYIFLIVNGNSHRNCSNISAGT</sequence>
<reference evidence="2" key="1">
    <citation type="journal article" date="2023" name="Insect Mol. Biol.">
        <title>Genome sequencing provides insights into the evolution of gene families encoding plant cell wall-degrading enzymes in longhorned beetles.</title>
        <authorList>
            <person name="Shin N.R."/>
            <person name="Okamura Y."/>
            <person name="Kirsch R."/>
            <person name="Pauchet Y."/>
        </authorList>
    </citation>
    <scope>NUCLEOTIDE SEQUENCE</scope>
    <source>
        <strain evidence="2">RBIC_L_NR</strain>
    </source>
</reference>
<evidence type="ECO:0000259" key="1">
    <source>
        <dbReference type="Pfam" id="PF21056"/>
    </source>
</evidence>
<protein>
    <recommendedName>
        <fullName evidence="1">ZSWIM1/3 RNaseH-like domain-containing protein</fullName>
    </recommendedName>
</protein>
<keyword evidence="3" id="KW-1185">Reference proteome</keyword>
<dbReference type="Pfam" id="PF21056">
    <property type="entry name" value="ZSWIM1-3_RNaseH-like"/>
    <property type="match status" value="1"/>
</dbReference>